<keyword evidence="2" id="KW-1185">Reference proteome</keyword>
<evidence type="ECO:0000313" key="2">
    <source>
        <dbReference type="Proteomes" id="UP000269438"/>
    </source>
</evidence>
<dbReference type="RefSeq" id="WP_121688201.1">
    <property type="nucleotide sequence ID" value="NZ_RCUY01000005.1"/>
</dbReference>
<comment type="caution">
    <text evidence="1">The sequence shown here is derived from an EMBL/GenBank/DDBJ whole genome shotgun (WGS) entry which is preliminary data.</text>
</comment>
<dbReference type="InterPro" id="IPR024997">
    <property type="entry name" value="DUF3892"/>
</dbReference>
<dbReference type="OrthoDB" id="5146175at2"/>
<dbReference type="EMBL" id="RCUY01000005">
    <property type="protein sequence ID" value="RLP83064.1"/>
    <property type="molecule type" value="Genomic_DNA"/>
</dbReference>
<reference evidence="1 2" key="1">
    <citation type="submission" date="2018-10" db="EMBL/GenBank/DDBJ databases">
        <authorList>
            <person name="Li J."/>
        </authorList>
    </citation>
    <scope>NUCLEOTIDE SEQUENCE [LARGE SCALE GENOMIC DNA]</scope>
    <source>
        <strain evidence="1 2">JCM 11654</strain>
    </source>
</reference>
<sequence length="91" mass="9988">MKYVRRVRVAHPGTRNEHITDVQYSDGTAGTLQSATRAAMVAHIDNGNSVRTHNDYTGAQADVITRTNGVKYLTTVANGRESDNLLNLGRF</sequence>
<accession>A0A3L7ASG3</accession>
<proteinExistence type="predicted"/>
<dbReference type="AlphaFoldDB" id="A0A3L7ASG3"/>
<name>A0A3L7ASG3_9MICO</name>
<gene>
    <name evidence="1" type="ORF">D9V34_07430</name>
</gene>
<evidence type="ECO:0000313" key="1">
    <source>
        <dbReference type="EMBL" id="RLP83064.1"/>
    </source>
</evidence>
<dbReference type="Pfam" id="PF13031">
    <property type="entry name" value="DUF3892"/>
    <property type="match status" value="1"/>
</dbReference>
<organism evidence="1 2">
    <name type="scientific">Mycetocola lacteus</name>
    <dbReference type="NCBI Taxonomy" id="76637"/>
    <lineage>
        <taxon>Bacteria</taxon>
        <taxon>Bacillati</taxon>
        <taxon>Actinomycetota</taxon>
        <taxon>Actinomycetes</taxon>
        <taxon>Micrococcales</taxon>
        <taxon>Microbacteriaceae</taxon>
        <taxon>Mycetocola</taxon>
    </lineage>
</organism>
<dbReference type="Proteomes" id="UP000269438">
    <property type="component" value="Unassembled WGS sequence"/>
</dbReference>
<protein>
    <submittedName>
        <fullName evidence="1">DUF3892 domain-containing protein</fullName>
    </submittedName>
</protein>